<organism evidence="2 3">
    <name type="scientific">Neptunicella marina</name>
    <dbReference type="NCBI Taxonomy" id="2125989"/>
    <lineage>
        <taxon>Bacteria</taxon>
        <taxon>Pseudomonadati</taxon>
        <taxon>Pseudomonadota</taxon>
        <taxon>Gammaproteobacteria</taxon>
        <taxon>Alteromonadales</taxon>
        <taxon>Alteromonadaceae</taxon>
        <taxon>Neptunicella</taxon>
    </lineage>
</organism>
<accession>A0A8J6ISR8</accession>
<dbReference type="EMBL" id="JACNEP010000002">
    <property type="protein sequence ID" value="MBC3764921.1"/>
    <property type="molecule type" value="Genomic_DNA"/>
</dbReference>
<comment type="caution">
    <text evidence="2">The sequence shown here is derived from an EMBL/GenBank/DDBJ whole genome shotgun (WGS) entry which is preliminary data.</text>
</comment>
<reference evidence="2" key="2">
    <citation type="submission" date="2020-08" db="EMBL/GenBank/DDBJ databases">
        <authorList>
            <person name="Lai Q."/>
        </authorList>
    </citation>
    <scope>NUCLEOTIDE SEQUENCE</scope>
    <source>
        <strain evidence="2">S27-2</strain>
    </source>
</reference>
<evidence type="ECO:0000259" key="1">
    <source>
        <dbReference type="Pfam" id="PF13524"/>
    </source>
</evidence>
<evidence type="ECO:0000313" key="2">
    <source>
        <dbReference type="EMBL" id="MBC3764921.1"/>
    </source>
</evidence>
<reference evidence="2" key="1">
    <citation type="journal article" date="2018" name="Int. J. Syst. Evol. Microbiol.">
        <title>Neptunicella marina gen. nov., sp. nov., isolated from surface seawater.</title>
        <authorList>
            <person name="Liu X."/>
            <person name="Lai Q."/>
            <person name="Du Y."/>
            <person name="Zhang X."/>
            <person name="Liu Z."/>
            <person name="Sun F."/>
            <person name="Shao Z."/>
        </authorList>
    </citation>
    <scope>NUCLEOTIDE SEQUENCE</scope>
    <source>
        <strain evidence="2">S27-2</strain>
    </source>
</reference>
<dbReference type="Pfam" id="PF13524">
    <property type="entry name" value="Glyco_trans_1_2"/>
    <property type="match status" value="1"/>
</dbReference>
<dbReference type="AlphaFoldDB" id="A0A8J6ISR8"/>
<name>A0A8J6ISR8_9ALTE</name>
<keyword evidence="3" id="KW-1185">Reference proteome</keyword>
<protein>
    <recommendedName>
        <fullName evidence="1">Spore protein YkvP/CgeB glycosyl transferase-like domain-containing protein</fullName>
    </recommendedName>
</protein>
<gene>
    <name evidence="2" type="ORF">H8B19_03470</name>
</gene>
<dbReference type="Proteomes" id="UP000601768">
    <property type="component" value="Unassembled WGS sequence"/>
</dbReference>
<proteinExistence type="predicted"/>
<sequence length="294" mass="33969">MKDFCIASPHKNVLWYDYRLYINLKEALTALGYQYRAASKNRIYFLGGPQRHFYPEVGKFDPSANNIALIYCHAEKLDNIKRFDKVFVCSEGVKLFLEQKRTQAEFKTSKQIDIIRPFSSLSPSNRTRPRYQCDVSFIGTPRVRPIVEAVLPIVEQNNLKFNIYGPNWDHYEGNPLAKSYWVARTVPYEEIPMLAKGSKICLIDHHNMMNKMGTVSHKYVDFVMAGAFVISDWNKDALGHYSGVCFENEDSLANIVQKYLGSDMQRIEQQRKQQEITQLQTTKGVAETLAEQFI</sequence>
<dbReference type="InterPro" id="IPR055259">
    <property type="entry name" value="YkvP/CgeB_Glyco_trans-like"/>
</dbReference>
<dbReference type="RefSeq" id="WP_186505389.1">
    <property type="nucleotide sequence ID" value="NZ_JACNEP010000002.1"/>
</dbReference>
<feature type="domain" description="Spore protein YkvP/CgeB glycosyl transferase-like" evidence="1">
    <location>
        <begin position="153"/>
        <end position="278"/>
    </location>
</feature>
<evidence type="ECO:0000313" key="3">
    <source>
        <dbReference type="Proteomes" id="UP000601768"/>
    </source>
</evidence>